<proteinExistence type="predicted"/>
<dbReference type="EMBL" id="BEXD01001379">
    <property type="protein sequence ID" value="GBB93826.1"/>
    <property type="molecule type" value="Genomic_DNA"/>
</dbReference>
<organism evidence="1 2">
    <name type="scientific">Rhizophagus clarus</name>
    <dbReference type="NCBI Taxonomy" id="94130"/>
    <lineage>
        <taxon>Eukaryota</taxon>
        <taxon>Fungi</taxon>
        <taxon>Fungi incertae sedis</taxon>
        <taxon>Mucoromycota</taxon>
        <taxon>Glomeromycotina</taxon>
        <taxon>Glomeromycetes</taxon>
        <taxon>Glomerales</taxon>
        <taxon>Glomeraceae</taxon>
        <taxon>Rhizophagus</taxon>
    </lineage>
</organism>
<dbReference type="Proteomes" id="UP000247702">
    <property type="component" value="Unassembled WGS sequence"/>
</dbReference>
<name>A0A2Z6RNI8_9GLOM</name>
<evidence type="ECO:0000313" key="2">
    <source>
        <dbReference type="Proteomes" id="UP000247702"/>
    </source>
</evidence>
<sequence length="111" mass="13170">MIFRRTPLEADYDISKIQTFHFEDWTLFELIIFEDYFEGSDKARTSFKDPGCRNTVHLSKVCGWIPRRNFEGLGLPGILRNFEDLRLLDEDFEGLRFSLGAIIFSRFDVFY</sequence>
<accession>A0A2Z6RNI8</accession>
<protein>
    <submittedName>
        <fullName evidence="1">Uncharacterized protein</fullName>
    </submittedName>
</protein>
<comment type="caution">
    <text evidence="1">The sequence shown here is derived from an EMBL/GenBank/DDBJ whole genome shotgun (WGS) entry which is preliminary data.</text>
</comment>
<evidence type="ECO:0000313" key="1">
    <source>
        <dbReference type="EMBL" id="GBB93826.1"/>
    </source>
</evidence>
<dbReference type="AlphaFoldDB" id="A0A2Z6RNI8"/>
<reference evidence="1 2" key="1">
    <citation type="submission" date="2017-11" db="EMBL/GenBank/DDBJ databases">
        <title>The genome of Rhizophagus clarus HR1 reveals common genetic basis of auxotrophy among arbuscular mycorrhizal fungi.</title>
        <authorList>
            <person name="Kobayashi Y."/>
        </authorList>
    </citation>
    <scope>NUCLEOTIDE SEQUENCE [LARGE SCALE GENOMIC DNA]</scope>
    <source>
        <strain evidence="1 2">HR1</strain>
    </source>
</reference>
<gene>
    <name evidence="1" type="ORF">RclHR1_22390001</name>
</gene>
<keyword evidence="2" id="KW-1185">Reference proteome</keyword>